<sequence length="107" mass="12852">MEMYSHPRQFILTNQIDSEYEYGEYIDIEEFNKNEEENDEETNILELPFIGMDRSYTVTPDLDYMLPVEVRETLISEGLSRQVVERSLRTAEKRHRQALYLTIQQQK</sequence>
<evidence type="ECO:0000313" key="1">
    <source>
        <dbReference type="EMBL" id="KAJ8300096.1"/>
    </source>
</evidence>
<proteinExistence type="predicted"/>
<keyword evidence="2" id="KW-1185">Reference proteome</keyword>
<evidence type="ECO:0000313" key="2">
    <source>
        <dbReference type="Proteomes" id="UP001217089"/>
    </source>
</evidence>
<accession>A0ABQ9E3T5</accession>
<comment type="caution">
    <text evidence="1">The sequence shown here is derived from an EMBL/GenBank/DDBJ whole genome shotgun (WGS) entry which is preliminary data.</text>
</comment>
<dbReference type="Proteomes" id="UP001217089">
    <property type="component" value="Unassembled WGS sequence"/>
</dbReference>
<protein>
    <submittedName>
        <fullName evidence="1">Uncharacterized protein</fullName>
    </submittedName>
</protein>
<organism evidence="1 2">
    <name type="scientific">Tegillarca granosa</name>
    <name type="common">Malaysian cockle</name>
    <name type="synonym">Anadara granosa</name>
    <dbReference type="NCBI Taxonomy" id="220873"/>
    <lineage>
        <taxon>Eukaryota</taxon>
        <taxon>Metazoa</taxon>
        <taxon>Spiralia</taxon>
        <taxon>Lophotrochozoa</taxon>
        <taxon>Mollusca</taxon>
        <taxon>Bivalvia</taxon>
        <taxon>Autobranchia</taxon>
        <taxon>Pteriomorphia</taxon>
        <taxon>Arcoida</taxon>
        <taxon>Arcoidea</taxon>
        <taxon>Arcidae</taxon>
        <taxon>Tegillarca</taxon>
    </lineage>
</organism>
<gene>
    <name evidence="1" type="ORF">KUTeg_021615</name>
</gene>
<reference evidence="1 2" key="1">
    <citation type="submission" date="2022-12" db="EMBL/GenBank/DDBJ databases">
        <title>Chromosome-level genome of Tegillarca granosa.</title>
        <authorList>
            <person name="Kim J."/>
        </authorList>
    </citation>
    <scope>NUCLEOTIDE SEQUENCE [LARGE SCALE GENOMIC DNA]</scope>
    <source>
        <strain evidence="1">Teg-2019</strain>
        <tissue evidence="1">Adductor muscle</tissue>
    </source>
</reference>
<dbReference type="EMBL" id="JARBDR010000919">
    <property type="protein sequence ID" value="KAJ8300096.1"/>
    <property type="molecule type" value="Genomic_DNA"/>
</dbReference>
<name>A0ABQ9E3T5_TEGGR</name>